<protein>
    <submittedName>
        <fullName evidence="1">AsnC family transcriptional regulator</fullName>
    </submittedName>
</protein>
<dbReference type="KEGG" id="mmes:MMSR116_12780"/>
<evidence type="ECO:0000313" key="1">
    <source>
        <dbReference type="EMBL" id="QGY02654.1"/>
    </source>
</evidence>
<sequence length="78" mass="8818">MLFEYTRRRGVRSPVTDAPTFRVGKLARAKTADQTGVDLSHMIDRSYNYHSPRELHWHLAERLGLAPAAVKLRDATAA</sequence>
<name>A0A6B9FN92_9HYPH</name>
<gene>
    <name evidence="1" type="ORF">MMSR116_12780</name>
</gene>
<dbReference type="OrthoDB" id="7999826at2"/>
<dbReference type="AlphaFoldDB" id="A0A6B9FN92"/>
<organism evidence="1 2">
    <name type="scientific">Methylobacterium mesophilicum SR1.6/6</name>
    <dbReference type="NCBI Taxonomy" id="908290"/>
    <lineage>
        <taxon>Bacteria</taxon>
        <taxon>Pseudomonadati</taxon>
        <taxon>Pseudomonadota</taxon>
        <taxon>Alphaproteobacteria</taxon>
        <taxon>Hyphomicrobiales</taxon>
        <taxon>Methylobacteriaceae</taxon>
        <taxon>Methylobacterium</taxon>
    </lineage>
</organism>
<reference evidence="1 2" key="2">
    <citation type="journal article" date="2013" name="Genome Announc.">
        <title>Draft Genome Sequence of Methylobacterium mesophilicum Strain SR1.6/6, Isolated from Citrus sinensis.</title>
        <authorList>
            <person name="Marinho Almeida D."/>
            <person name="Dini-Andreote F."/>
            <person name="Camargo Neves A.A."/>
            <person name="Juca Ramos R.T."/>
            <person name="Andreote F.D."/>
            <person name="Carneiro A.R."/>
            <person name="Oliveira de Souza Lima A."/>
            <person name="Caracciolo Gomes de Sa P.H."/>
            <person name="Ribeiro Barbosa M.S."/>
            <person name="Araujo W.L."/>
            <person name="Silva A."/>
        </authorList>
    </citation>
    <scope>NUCLEOTIDE SEQUENCE [LARGE SCALE GENOMIC DNA]</scope>
    <source>
        <strain evidence="1 2">SR1.6/6</strain>
    </source>
</reference>
<dbReference type="EMBL" id="CP043538">
    <property type="protein sequence ID" value="QGY02654.1"/>
    <property type="molecule type" value="Genomic_DNA"/>
</dbReference>
<reference evidence="1 2" key="1">
    <citation type="journal article" date="2012" name="Genet. Mol. Biol.">
        <title>Analysis of 16S rRNA and mxaF genes revealing insights into Methylobacterium niche-specific plant association.</title>
        <authorList>
            <person name="Dourado M.N."/>
            <person name="Andreote F.D."/>
            <person name="Dini-Andreote F."/>
            <person name="Conti R."/>
            <person name="Araujo J.M."/>
            <person name="Araujo W.L."/>
        </authorList>
    </citation>
    <scope>NUCLEOTIDE SEQUENCE [LARGE SCALE GENOMIC DNA]</scope>
    <source>
        <strain evidence="1 2">SR1.6/6</strain>
    </source>
</reference>
<dbReference type="RefSeq" id="WP_010682787.1">
    <property type="nucleotide sequence ID" value="NZ_CP043538.1"/>
</dbReference>
<proteinExistence type="predicted"/>
<dbReference type="Proteomes" id="UP000012488">
    <property type="component" value="Chromosome"/>
</dbReference>
<accession>A0A6B9FN92</accession>
<evidence type="ECO:0000313" key="2">
    <source>
        <dbReference type="Proteomes" id="UP000012488"/>
    </source>
</evidence>